<dbReference type="AlphaFoldDB" id="A0A3P3YLV5"/>
<dbReference type="Proteomes" id="UP000290189">
    <property type="component" value="Unassembled WGS sequence"/>
</dbReference>
<keyword evidence="1" id="KW-0496">Mitochondrion</keyword>
<proteinExistence type="predicted"/>
<gene>
    <name evidence="1" type="ORF">PLBR_LOCUS8396</name>
</gene>
<name>A0A3P3YLV5_PLABS</name>
<evidence type="ECO:0000313" key="1">
    <source>
        <dbReference type="EMBL" id="SPR01181.1"/>
    </source>
</evidence>
<geneLocation type="mitochondrion" evidence="1"/>
<accession>A0A3P3YLV5</accession>
<organism evidence="1 2">
    <name type="scientific">Plasmodiophora brassicae</name>
    <name type="common">Clubroot disease agent</name>
    <dbReference type="NCBI Taxonomy" id="37360"/>
    <lineage>
        <taxon>Eukaryota</taxon>
        <taxon>Sar</taxon>
        <taxon>Rhizaria</taxon>
        <taxon>Endomyxa</taxon>
        <taxon>Phytomyxea</taxon>
        <taxon>Plasmodiophorida</taxon>
        <taxon>Plasmodiophoridae</taxon>
        <taxon>Plasmodiophora</taxon>
    </lineage>
</organism>
<protein>
    <submittedName>
        <fullName evidence="1">Uncharacterized protein</fullName>
    </submittedName>
</protein>
<reference evidence="1 2" key="1">
    <citation type="submission" date="2018-03" db="EMBL/GenBank/DDBJ databases">
        <authorList>
            <person name="Fogelqvist J."/>
        </authorList>
    </citation>
    <scope>NUCLEOTIDE SEQUENCE [LARGE SCALE GENOMIC DNA]</scope>
</reference>
<evidence type="ECO:0000313" key="2">
    <source>
        <dbReference type="Proteomes" id="UP000290189"/>
    </source>
</evidence>
<sequence>MASVLQRVVRAVMARRVSGPESVRGSASPGSYLWPLSLALSGGAILYNHHDLRQDNCIVRDLPEPESVVASAVSDRTDADGVQVDELSDPGVVLQVVQEAPGRIRPPAVVQRDAVPVQPTMLEILHADVFPDAPAPEDVLSSLQDGIHQVLPAIRDRFSLRRWAMISSVL</sequence>
<dbReference type="EMBL" id="OVEO01000016">
    <property type="protein sequence ID" value="SPR01181.1"/>
    <property type="molecule type" value="Genomic_DNA"/>
</dbReference>